<dbReference type="Pfam" id="PF00015">
    <property type="entry name" value="MCPsignal"/>
    <property type="match status" value="1"/>
</dbReference>
<dbReference type="InterPro" id="IPR004090">
    <property type="entry name" value="Chemotax_Me-accpt_rcpt"/>
</dbReference>
<accession>A0A8J7QMW9</accession>
<dbReference type="FunFam" id="1.10.287.950:FF:000001">
    <property type="entry name" value="Methyl-accepting chemotaxis sensory transducer"/>
    <property type="match status" value="1"/>
</dbReference>
<feature type="domain" description="PAS" evidence="7">
    <location>
        <begin position="376"/>
        <end position="418"/>
    </location>
</feature>
<dbReference type="GO" id="GO:0007165">
    <property type="term" value="P:signal transduction"/>
    <property type="evidence" value="ECO:0007669"/>
    <property type="project" value="UniProtKB-KW"/>
</dbReference>
<dbReference type="GO" id="GO:0004888">
    <property type="term" value="F:transmembrane signaling receptor activity"/>
    <property type="evidence" value="ECO:0007669"/>
    <property type="project" value="InterPro"/>
</dbReference>
<evidence type="ECO:0000313" key="9">
    <source>
        <dbReference type="EMBL" id="MBO1321338.1"/>
    </source>
</evidence>
<dbReference type="PRINTS" id="PR00260">
    <property type="entry name" value="CHEMTRNSDUCR"/>
</dbReference>
<dbReference type="EMBL" id="JAFREP010000023">
    <property type="protein sequence ID" value="MBO1321338.1"/>
    <property type="molecule type" value="Genomic_DNA"/>
</dbReference>
<dbReference type="Gene3D" id="3.30.450.20">
    <property type="entry name" value="PAS domain"/>
    <property type="match status" value="4"/>
</dbReference>
<dbReference type="InterPro" id="IPR004089">
    <property type="entry name" value="MCPsignal_dom"/>
</dbReference>
<feature type="region of interest" description="Disordered" evidence="5">
    <location>
        <begin position="807"/>
        <end position="831"/>
    </location>
</feature>
<feature type="domain" description="PAS" evidence="7">
    <location>
        <begin position="6"/>
        <end position="51"/>
    </location>
</feature>
<dbReference type="InterPro" id="IPR035965">
    <property type="entry name" value="PAS-like_dom_sf"/>
</dbReference>
<reference evidence="9" key="1">
    <citation type="submission" date="2021-03" db="EMBL/GenBank/DDBJ databases">
        <authorList>
            <person name="Wang G."/>
        </authorList>
    </citation>
    <scope>NUCLEOTIDE SEQUENCE</scope>
    <source>
        <strain evidence="9">KCTC 12899</strain>
    </source>
</reference>
<dbReference type="Pfam" id="PF08448">
    <property type="entry name" value="PAS_4"/>
    <property type="match status" value="1"/>
</dbReference>
<dbReference type="Pfam" id="PF18947">
    <property type="entry name" value="HAMP_2"/>
    <property type="match status" value="1"/>
</dbReference>
<sequence length="916" mass="99786">MTEAGGSIDFATLFQSNPIATFVVDAAAKIVAWNDACELLTGKKADAVIGKKCWTAFYPKRKATPIDQAMRDAEALNDSITFEHHGSHETVTLSIKINPWLDDEGEPTGATVVLEEMALGAIGNTRIAQYTSSIQGSGTSMIMIDRDLVITYINPATRRMIARHLDTFKRVYTGFTLDSMVGTCIDRFHKDPQVQRRVLSSPENMPYETDIYIGDLIFNLQVTAMVTEEGEYIGNTLEWYDVTETRARQNEVARLKSAVEGSGTAMITVDRDLVIRTINPASFRLFNTNIEQFRHQYPGFSAENLIGTNIDQFHKKPSHQRGLLSDPTNLPHSADIKVGDLLFELNVSAMYGDNGDYIGNSLEWKDVTRSRERAERATALESMIEGAATNLMMCDRDLNITFCNPAVRNLLGQYTSELRKAFDNFDANNLVGTNIDSFHQNPAKQRAILGDVRNLPYKSEISVAGLEFGLNASALYDDDGNHIGNAVEWIDYNERARYRDSVNELIEACNVGNLQKRGQTGNLTDSYIPMMKGINNIIDAIVAPIGELQQKLTRVSDGDLTAFVTGDYQGDHGMLKSALNETLNSLNEILAQVQLTAEQVNTGARQVSDASQSLSQGATEQAAALEEITASMTEMASQTRQNAENATQANQLAMQTRSSAENGNTQMQEMLASMRAIDESSKNISKIIKVIDEIAFQTNLLALNAAVEAARAGVHGKGFAVVAEEVRNLAARSANAAKETTALIEESIKKVNTGTEIAGHTAGALTEIVESITKVTDLVAEIAAASNEQAQGISQVNKALGQLEQVTQQNTANAEESAAASQELSSQSSHLREVMTKFKLKKREAPQMAQNISPEMMRMFQDFMAQQMGMPAPAIAPGPAPSAPPAGGYGGPAKRTGSAIDPSKIISLDDSEFGKY</sequence>
<gene>
    <name evidence="9" type="ORF">J3U88_22850</name>
</gene>
<dbReference type="PROSITE" id="PS50112">
    <property type="entry name" value="PAS"/>
    <property type="match status" value="2"/>
</dbReference>
<organism evidence="9 10">
    <name type="scientific">Acanthopleuribacter pedis</name>
    <dbReference type="NCBI Taxonomy" id="442870"/>
    <lineage>
        <taxon>Bacteria</taxon>
        <taxon>Pseudomonadati</taxon>
        <taxon>Acidobacteriota</taxon>
        <taxon>Holophagae</taxon>
        <taxon>Acanthopleuribacterales</taxon>
        <taxon>Acanthopleuribacteraceae</taxon>
        <taxon>Acanthopleuribacter</taxon>
    </lineage>
</organism>
<protein>
    <submittedName>
        <fullName evidence="9">PAS domain-containing protein</fullName>
    </submittedName>
</protein>
<feature type="region of interest" description="Disordered" evidence="5">
    <location>
        <begin position="874"/>
        <end position="916"/>
    </location>
</feature>
<dbReference type="RefSeq" id="WP_207861312.1">
    <property type="nucleotide sequence ID" value="NZ_JAFREP010000023.1"/>
</dbReference>
<feature type="domain" description="Methyl-accepting transducer" evidence="6">
    <location>
        <begin position="596"/>
        <end position="825"/>
    </location>
</feature>
<evidence type="ECO:0000256" key="5">
    <source>
        <dbReference type="SAM" id="MobiDB-lite"/>
    </source>
</evidence>
<dbReference type="SUPFAM" id="SSF58104">
    <property type="entry name" value="Methyl-accepting chemotaxis protein (MCP) signaling domain"/>
    <property type="match status" value="1"/>
</dbReference>
<keyword evidence="10" id="KW-1185">Reference proteome</keyword>
<dbReference type="InterPro" id="IPR051310">
    <property type="entry name" value="MCP_chemotaxis"/>
</dbReference>
<dbReference type="GO" id="GO:0005886">
    <property type="term" value="C:plasma membrane"/>
    <property type="evidence" value="ECO:0007669"/>
    <property type="project" value="TreeGrafter"/>
</dbReference>
<feature type="compositionally biased region" description="Low complexity" evidence="5">
    <location>
        <begin position="808"/>
        <end position="829"/>
    </location>
</feature>
<evidence type="ECO:0000256" key="4">
    <source>
        <dbReference type="PROSITE-ProRule" id="PRU00284"/>
    </source>
</evidence>
<evidence type="ECO:0000259" key="7">
    <source>
        <dbReference type="PROSITE" id="PS50112"/>
    </source>
</evidence>
<dbReference type="CDD" id="cd11386">
    <property type="entry name" value="MCP_signal"/>
    <property type="match status" value="1"/>
</dbReference>
<dbReference type="SUPFAM" id="SSF55785">
    <property type="entry name" value="PYP-like sensor domain (PAS domain)"/>
    <property type="match status" value="3"/>
</dbReference>
<evidence type="ECO:0000256" key="3">
    <source>
        <dbReference type="ARBA" id="ARBA00029447"/>
    </source>
</evidence>
<dbReference type="PROSITE" id="PS50885">
    <property type="entry name" value="HAMP"/>
    <property type="match status" value="1"/>
</dbReference>
<comment type="caution">
    <text evidence="9">The sequence shown here is derived from an EMBL/GenBank/DDBJ whole genome shotgun (WGS) entry which is preliminary data.</text>
</comment>
<dbReference type="GO" id="GO:0006935">
    <property type="term" value="P:chemotaxis"/>
    <property type="evidence" value="ECO:0007669"/>
    <property type="project" value="InterPro"/>
</dbReference>
<evidence type="ECO:0000259" key="6">
    <source>
        <dbReference type="PROSITE" id="PS50111"/>
    </source>
</evidence>
<dbReference type="PROSITE" id="PS50111">
    <property type="entry name" value="CHEMOTAXIS_TRANSDUC_2"/>
    <property type="match status" value="1"/>
</dbReference>
<dbReference type="InterPro" id="IPR013656">
    <property type="entry name" value="PAS_4"/>
</dbReference>
<evidence type="ECO:0000256" key="1">
    <source>
        <dbReference type="ARBA" id="ARBA00004370"/>
    </source>
</evidence>
<evidence type="ECO:0000313" key="10">
    <source>
        <dbReference type="Proteomes" id="UP000664417"/>
    </source>
</evidence>
<dbReference type="InterPro" id="IPR000014">
    <property type="entry name" value="PAS"/>
</dbReference>
<feature type="domain" description="HAMP" evidence="8">
    <location>
        <begin position="539"/>
        <end position="591"/>
    </location>
</feature>
<dbReference type="Pfam" id="PF13188">
    <property type="entry name" value="PAS_8"/>
    <property type="match status" value="1"/>
</dbReference>
<dbReference type="SMART" id="SM00304">
    <property type="entry name" value="HAMP"/>
    <property type="match status" value="1"/>
</dbReference>
<dbReference type="PANTHER" id="PTHR43531:SF14">
    <property type="entry name" value="METHYL-ACCEPTING CHEMOTAXIS PROTEIN I-RELATED"/>
    <property type="match status" value="1"/>
</dbReference>
<feature type="compositionally biased region" description="Pro residues" evidence="5">
    <location>
        <begin position="874"/>
        <end position="884"/>
    </location>
</feature>
<comment type="similarity">
    <text evidence="3">Belongs to the methyl-accepting chemotaxis (MCP) protein family.</text>
</comment>
<dbReference type="AlphaFoldDB" id="A0A8J7QMW9"/>
<dbReference type="CDD" id="cd00130">
    <property type="entry name" value="PAS"/>
    <property type="match status" value="1"/>
</dbReference>
<dbReference type="Gene3D" id="1.10.287.950">
    <property type="entry name" value="Methyl-accepting chemotaxis protein"/>
    <property type="match status" value="1"/>
</dbReference>
<evidence type="ECO:0000259" key="8">
    <source>
        <dbReference type="PROSITE" id="PS50885"/>
    </source>
</evidence>
<dbReference type="Proteomes" id="UP000664417">
    <property type="component" value="Unassembled WGS sequence"/>
</dbReference>
<evidence type="ECO:0000256" key="2">
    <source>
        <dbReference type="ARBA" id="ARBA00022481"/>
    </source>
</evidence>
<dbReference type="SMART" id="SM00091">
    <property type="entry name" value="PAS"/>
    <property type="match status" value="4"/>
</dbReference>
<dbReference type="InterPro" id="IPR003660">
    <property type="entry name" value="HAMP_dom"/>
</dbReference>
<keyword evidence="2" id="KW-0488">Methylation</keyword>
<dbReference type="PANTHER" id="PTHR43531">
    <property type="entry name" value="PROTEIN ICFG"/>
    <property type="match status" value="1"/>
</dbReference>
<dbReference type="NCBIfam" id="TIGR00229">
    <property type="entry name" value="sensory_box"/>
    <property type="match status" value="1"/>
</dbReference>
<comment type="subcellular location">
    <subcellularLocation>
        <location evidence="1">Membrane</location>
    </subcellularLocation>
</comment>
<proteinExistence type="inferred from homology"/>
<dbReference type="SMART" id="SM00283">
    <property type="entry name" value="MA"/>
    <property type="match status" value="1"/>
</dbReference>
<name>A0A8J7QMW9_9BACT</name>
<keyword evidence="4" id="KW-0807">Transducer</keyword>